<gene>
    <name evidence="2" type="ORF">SARC_12851</name>
</gene>
<feature type="region of interest" description="Disordered" evidence="1">
    <location>
        <begin position="39"/>
        <end position="104"/>
    </location>
</feature>
<organism evidence="2 3">
    <name type="scientific">Sphaeroforma arctica JP610</name>
    <dbReference type="NCBI Taxonomy" id="667725"/>
    <lineage>
        <taxon>Eukaryota</taxon>
        <taxon>Ichthyosporea</taxon>
        <taxon>Ichthyophonida</taxon>
        <taxon>Sphaeroforma</taxon>
    </lineage>
</organism>
<feature type="compositionally biased region" description="Polar residues" evidence="1">
    <location>
        <begin position="155"/>
        <end position="167"/>
    </location>
</feature>
<name>A0A0L0FCZ2_9EUKA</name>
<reference evidence="2 3" key="1">
    <citation type="submission" date="2011-02" db="EMBL/GenBank/DDBJ databases">
        <title>The Genome Sequence of Sphaeroforma arctica JP610.</title>
        <authorList>
            <consortium name="The Broad Institute Genome Sequencing Platform"/>
            <person name="Russ C."/>
            <person name="Cuomo C."/>
            <person name="Young S.K."/>
            <person name="Zeng Q."/>
            <person name="Gargeya S."/>
            <person name="Alvarado L."/>
            <person name="Berlin A."/>
            <person name="Chapman S.B."/>
            <person name="Chen Z."/>
            <person name="Freedman E."/>
            <person name="Gellesch M."/>
            <person name="Goldberg J."/>
            <person name="Griggs A."/>
            <person name="Gujja S."/>
            <person name="Heilman E."/>
            <person name="Heiman D."/>
            <person name="Howarth C."/>
            <person name="Mehta T."/>
            <person name="Neiman D."/>
            <person name="Pearson M."/>
            <person name="Roberts A."/>
            <person name="Saif S."/>
            <person name="Shea T."/>
            <person name="Shenoy N."/>
            <person name="Sisk P."/>
            <person name="Stolte C."/>
            <person name="Sykes S."/>
            <person name="White J."/>
            <person name="Yandava C."/>
            <person name="Burger G."/>
            <person name="Gray M.W."/>
            <person name="Holland P.W.H."/>
            <person name="King N."/>
            <person name="Lang F.B.F."/>
            <person name="Roger A.J."/>
            <person name="Ruiz-Trillo I."/>
            <person name="Haas B."/>
            <person name="Nusbaum C."/>
            <person name="Birren B."/>
        </authorList>
    </citation>
    <scope>NUCLEOTIDE SEQUENCE [LARGE SCALE GENOMIC DNA]</scope>
    <source>
        <strain evidence="2 3">JP610</strain>
    </source>
</reference>
<dbReference type="EMBL" id="KQ244248">
    <property type="protein sequence ID" value="KNC74605.1"/>
    <property type="molecule type" value="Genomic_DNA"/>
</dbReference>
<feature type="compositionally biased region" description="Polar residues" evidence="1">
    <location>
        <begin position="134"/>
        <end position="148"/>
    </location>
</feature>
<protein>
    <submittedName>
        <fullName evidence="2">Uncharacterized protein</fullName>
    </submittedName>
</protein>
<feature type="region of interest" description="Disordered" evidence="1">
    <location>
        <begin position="132"/>
        <end position="176"/>
    </location>
</feature>
<dbReference type="GeneID" id="25913355"/>
<sequence>MVDLAGPWPVEVSINDEPVVDFEFGCDSDCDDECECESPVIDQEDQLPSVTDKGDADGILLSDVDTRPLPKSPRHSLRTSPMPSPQNSSSDLNVHNVDSKRSLDNCTSHFEHGVARAASHDYGSHLTAILSPKRSLSSAGTSGETSPISKGGQRSPLSNPSATNPNVRRQRRSFNA</sequence>
<evidence type="ECO:0000256" key="1">
    <source>
        <dbReference type="SAM" id="MobiDB-lite"/>
    </source>
</evidence>
<feature type="compositionally biased region" description="Polar residues" evidence="1">
    <location>
        <begin position="78"/>
        <end position="93"/>
    </location>
</feature>
<accession>A0A0L0FCZ2</accession>
<evidence type="ECO:0000313" key="3">
    <source>
        <dbReference type="Proteomes" id="UP000054560"/>
    </source>
</evidence>
<evidence type="ECO:0000313" key="2">
    <source>
        <dbReference type="EMBL" id="KNC74605.1"/>
    </source>
</evidence>
<dbReference type="RefSeq" id="XP_014148507.1">
    <property type="nucleotide sequence ID" value="XM_014293032.1"/>
</dbReference>
<keyword evidence="3" id="KW-1185">Reference proteome</keyword>
<dbReference type="AlphaFoldDB" id="A0A0L0FCZ2"/>
<dbReference type="Proteomes" id="UP000054560">
    <property type="component" value="Unassembled WGS sequence"/>
</dbReference>
<proteinExistence type="predicted"/>